<dbReference type="Gene3D" id="3.20.20.140">
    <property type="entry name" value="Metal-dependent hydrolases"/>
    <property type="match status" value="1"/>
</dbReference>
<gene>
    <name evidence="1" type="ORF">FJZ47_24525</name>
</gene>
<name>A0A937W7L9_UNCTE</name>
<evidence type="ECO:0000313" key="1">
    <source>
        <dbReference type="EMBL" id="MBM3226944.1"/>
    </source>
</evidence>
<protein>
    <submittedName>
        <fullName evidence="1">Uncharacterized protein</fullName>
    </submittedName>
</protein>
<proteinExistence type="predicted"/>
<evidence type="ECO:0000313" key="2">
    <source>
        <dbReference type="Proteomes" id="UP000712673"/>
    </source>
</evidence>
<sequence length="140" mass="15609">MPKNHFPLAQQIGRVPSMVVPLDAPQETRLQRLLDEVVMVDLHEHPMVWPESSTHFVEYLRNGDYQWGYQAIKQGGWAAVATANVFHGLAHSPDISSIAFADLVDEIGMMLADLHHHPEAIKVGNAEEIVRAKEQGKIGI</sequence>
<dbReference type="AlphaFoldDB" id="A0A937W7L9"/>
<accession>A0A937W7L9</accession>
<feature type="non-terminal residue" evidence="1">
    <location>
        <position position="140"/>
    </location>
</feature>
<dbReference type="EMBL" id="VGLS01001120">
    <property type="protein sequence ID" value="MBM3226944.1"/>
    <property type="molecule type" value="Genomic_DNA"/>
</dbReference>
<dbReference type="Proteomes" id="UP000712673">
    <property type="component" value="Unassembled WGS sequence"/>
</dbReference>
<comment type="caution">
    <text evidence="1">The sequence shown here is derived from an EMBL/GenBank/DDBJ whole genome shotgun (WGS) entry which is preliminary data.</text>
</comment>
<reference evidence="1" key="1">
    <citation type="submission" date="2019-03" db="EMBL/GenBank/DDBJ databases">
        <title>Lake Tanganyika Metagenome-Assembled Genomes (MAGs).</title>
        <authorList>
            <person name="Tran P."/>
        </authorList>
    </citation>
    <scope>NUCLEOTIDE SEQUENCE</scope>
    <source>
        <strain evidence="1">K_DeepCast_65m_m2_066</strain>
    </source>
</reference>
<organism evidence="1 2">
    <name type="scientific">Tectimicrobiota bacterium</name>
    <dbReference type="NCBI Taxonomy" id="2528274"/>
    <lineage>
        <taxon>Bacteria</taxon>
        <taxon>Pseudomonadati</taxon>
        <taxon>Nitrospinota/Tectimicrobiota group</taxon>
        <taxon>Candidatus Tectimicrobiota</taxon>
    </lineage>
</organism>